<proteinExistence type="predicted"/>
<protein>
    <submittedName>
        <fullName evidence="1">Uncharacterized protein</fullName>
    </submittedName>
</protein>
<keyword evidence="2" id="KW-1185">Reference proteome</keyword>
<sequence>MKTNTRFIKSITQTAADTQVVMPWTRGARRAAMIAKRQAASFKKAA</sequence>
<dbReference type="RefSeq" id="WP_181364404.1">
    <property type="nucleotide sequence ID" value="NZ_OMOR01000001.1"/>
</dbReference>
<name>A0A2R8BAT2_9RHOB</name>
<evidence type="ECO:0000313" key="2">
    <source>
        <dbReference type="Proteomes" id="UP000244880"/>
    </source>
</evidence>
<gene>
    <name evidence="1" type="ORF">ASD8599_00888</name>
</gene>
<dbReference type="AlphaFoldDB" id="A0A2R8BAT2"/>
<evidence type="ECO:0000313" key="1">
    <source>
        <dbReference type="EMBL" id="SPH20150.1"/>
    </source>
</evidence>
<dbReference type="Proteomes" id="UP000244880">
    <property type="component" value="Unassembled WGS sequence"/>
</dbReference>
<organism evidence="1 2">
    <name type="scientific">Ascidiaceihabitans donghaensis</name>
    <dbReference type="NCBI Taxonomy" id="1510460"/>
    <lineage>
        <taxon>Bacteria</taxon>
        <taxon>Pseudomonadati</taxon>
        <taxon>Pseudomonadota</taxon>
        <taxon>Alphaproteobacteria</taxon>
        <taxon>Rhodobacterales</taxon>
        <taxon>Paracoccaceae</taxon>
        <taxon>Ascidiaceihabitans</taxon>
    </lineage>
</organism>
<accession>A0A2R8BAT2</accession>
<reference evidence="1 2" key="1">
    <citation type="submission" date="2018-03" db="EMBL/GenBank/DDBJ databases">
        <authorList>
            <person name="Keele B.F."/>
        </authorList>
    </citation>
    <scope>NUCLEOTIDE SEQUENCE [LARGE SCALE GENOMIC DNA]</scope>
    <source>
        <strain evidence="1 2">CECT 8599</strain>
    </source>
</reference>
<dbReference type="EMBL" id="OMOR01000001">
    <property type="protein sequence ID" value="SPH20150.1"/>
    <property type="molecule type" value="Genomic_DNA"/>
</dbReference>